<dbReference type="SUPFAM" id="SSF53067">
    <property type="entry name" value="Actin-like ATPase domain"/>
    <property type="match status" value="2"/>
</dbReference>
<gene>
    <name evidence="3" type="ORF">B0T11DRAFT_72610</name>
</gene>
<protein>
    <submittedName>
        <fullName evidence="3">Uncharacterized protein</fullName>
    </submittedName>
</protein>
<dbReference type="Gene3D" id="3.30.420.40">
    <property type="match status" value="1"/>
</dbReference>
<proteinExistence type="predicted"/>
<organism evidence="3 4">
    <name type="scientific">Plectosphaerella cucumerina</name>
    <dbReference type="NCBI Taxonomy" id="40658"/>
    <lineage>
        <taxon>Eukaryota</taxon>
        <taxon>Fungi</taxon>
        <taxon>Dikarya</taxon>
        <taxon>Ascomycota</taxon>
        <taxon>Pezizomycotina</taxon>
        <taxon>Sordariomycetes</taxon>
        <taxon>Hypocreomycetidae</taxon>
        <taxon>Glomerellales</taxon>
        <taxon>Plectosphaerellaceae</taxon>
        <taxon>Plectosphaerella</taxon>
    </lineage>
</organism>
<dbReference type="Proteomes" id="UP000813385">
    <property type="component" value="Unassembled WGS sequence"/>
</dbReference>
<accession>A0A8K0TQ53</accession>
<dbReference type="Pfam" id="PF00012">
    <property type="entry name" value="HSP70"/>
    <property type="match status" value="1"/>
</dbReference>
<evidence type="ECO:0000313" key="3">
    <source>
        <dbReference type="EMBL" id="KAH7369340.1"/>
    </source>
</evidence>
<comment type="caution">
    <text evidence="3">The sequence shown here is derived from an EMBL/GenBank/DDBJ whole genome shotgun (WGS) entry which is preliminary data.</text>
</comment>
<name>A0A8K0TQ53_9PEZI</name>
<keyword evidence="2" id="KW-0067">ATP-binding</keyword>
<dbReference type="CDD" id="cd10170">
    <property type="entry name" value="ASKHA_NBD_HSP70"/>
    <property type="match status" value="1"/>
</dbReference>
<keyword evidence="4" id="KW-1185">Reference proteome</keyword>
<dbReference type="OrthoDB" id="2963168at2759"/>
<dbReference type="EMBL" id="JAGPXD010000002">
    <property type="protein sequence ID" value="KAH7369340.1"/>
    <property type="molecule type" value="Genomic_DNA"/>
</dbReference>
<keyword evidence="1" id="KW-0547">Nucleotide-binding</keyword>
<dbReference type="InterPro" id="IPR013126">
    <property type="entry name" value="Hsp_70_fam"/>
</dbReference>
<dbReference type="AlphaFoldDB" id="A0A8K0TQ53"/>
<evidence type="ECO:0000256" key="2">
    <source>
        <dbReference type="ARBA" id="ARBA00022840"/>
    </source>
</evidence>
<dbReference type="PANTHER" id="PTHR14187:SF5">
    <property type="entry name" value="HEAT SHOCK 70 KDA PROTEIN 12A"/>
    <property type="match status" value="1"/>
</dbReference>
<dbReference type="PANTHER" id="PTHR14187">
    <property type="entry name" value="ALPHA KINASE/ELONGATION FACTOR 2 KINASE"/>
    <property type="match status" value="1"/>
</dbReference>
<evidence type="ECO:0000313" key="4">
    <source>
        <dbReference type="Proteomes" id="UP000813385"/>
    </source>
</evidence>
<dbReference type="InterPro" id="IPR043129">
    <property type="entry name" value="ATPase_NBD"/>
</dbReference>
<evidence type="ECO:0000256" key="1">
    <source>
        <dbReference type="ARBA" id="ARBA00022741"/>
    </source>
</evidence>
<sequence>MDTGRSSVYSYTLPYRSVPPPMPAASDVGEDDDSDIFIAIGIDFGTTYSGVSWAWSSNPKDLYEISGWSSHSFRNRREIQVPTLYDIDTQSWGYEVTPEMTPIKWFKLLLLNDEDIKRQDIRDSPQLQEAREALKKHRGRLTAVELVGKFLKKIWDHTYAELGKQNDIEDLPLRVAITIPAIWPAHASNAMKEAARLAGITDHRDIGETTLILVQEPEAAALSTLFHRQDHPLVKKDDSFVVCDAGGGTIDVISYTVTSQKPFRLKECVEGDGKLAGAFQVDEAFNRHLVARTNLRISSLTAEEYNDFYQNQWELGLKRSFDGRSDSEVFNLQPPIRALGTRDTFRRKGNLQINSSDMRSFFEESRTGIESLVSDQFNKVEKATNKPPKKILLVGGLGSSGHVYNELNSYSKFKKKVLTPAEGWSAVARGAVLRLLQENISTQRVISPIQEAALIVLPSVVSRKSRYHYGILVRVPTANLQLDPDERAERDPEGVLRVSRMRWYLRKGEDMDKVQRIPITYHKFHREQEPLPRTCTFDIMFSHETVPPKREGKDVHKLCSIECEWDKPISMWKTVVGAPRGWKKHEDLQLTMGLDGHPRWELKVGSNRAEHEFKVEYMS</sequence>
<dbReference type="GO" id="GO:0140662">
    <property type="term" value="F:ATP-dependent protein folding chaperone"/>
    <property type="evidence" value="ECO:0007669"/>
    <property type="project" value="InterPro"/>
</dbReference>
<reference evidence="3" key="1">
    <citation type="journal article" date="2021" name="Nat. Commun.">
        <title>Genetic determinants of endophytism in the Arabidopsis root mycobiome.</title>
        <authorList>
            <person name="Mesny F."/>
            <person name="Miyauchi S."/>
            <person name="Thiergart T."/>
            <person name="Pickel B."/>
            <person name="Atanasova L."/>
            <person name="Karlsson M."/>
            <person name="Huettel B."/>
            <person name="Barry K.W."/>
            <person name="Haridas S."/>
            <person name="Chen C."/>
            <person name="Bauer D."/>
            <person name="Andreopoulos W."/>
            <person name="Pangilinan J."/>
            <person name="LaButti K."/>
            <person name="Riley R."/>
            <person name="Lipzen A."/>
            <person name="Clum A."/>
            <person name="Drula E."/>
            <person name="Henrissat B."/>
            <person name="Kohler A."/>
            <person name="Grigoriev I.V."/>
            <person name="Martin F.M."/>
            <person name="Hacquard S."/>
        </authorList>
    </citation>
    <scope>NUCLEOTIDE SEQUENCE</scope>
    <source>
        <strain evidence="3">MPI-CAGE-AT-0016</strain>
    </source>
</reference>
<dbReference type="GO" id="GO:0005524">
    <property type="term" value="F:ATP binding"/>
    <property type="evidence" value="ECO:0007669"/>
    <property type="project" value="UniProtKB-KW"/>
</dbReference>